<dbReference type="PRINTS" id="PR00059">
    <property type="entry name" value="RIBOSOMALL6"/>
</dbReference>
<dbReference type="GO" id="GO:0022625">
    <property type="term" value="C:cytosolic large ribosomal subunit"/>
    <property type="evidence" value="ECO:0007669"/>
    <property type="project" value="UniProtKB-UniRule"/>
</dbReference>
<evidence type="ECO:0000313" key="8">
    <source>
        <dbReference type="EMBL" id="AGF74647.1"/>
    </source>
</evidence>
<dbReference type="STRING" id="1094489.BAnh1_07680"/>
<organism evidence="8 9">
    <name type="scientific">Bartonella australis (strain Aust/NH1)</name>
    <dbReference type="NCBI Taxonomy" id="1094489"/>
    <lineage>
        <taxon>Bacteria</taxon>
        <taxon>Pseudomonadati</taxon>
        <taxon>Pseudomonadota</taxon>
        <taxon>Alphaproteobacteria</taxon>
        <taxon>Hyphomicrobiales</taxon>
        <taxon>Bartonellaceae</taxon>
        <taxon>Bartonella</taxon>
    </lineage>
</organism>
<dbReference type="EMBL" id="CP003123">
    <property type="protein sequence ID" value="AGF74647.1"/>
    <property type="molecule type" value="Genomic_DNA"/>
</dbReference>
<keyword evidence="9" id="KW-1185">Reference proteome</keyword>
<dbReference type="InterPro" id="IPR002358">
    <property type="entry name" value="Ribosomal_uL6_CS"/>
</dbReference>
<accession>M1NYX5</accession>
<evidence type="ECO:0000259" key="7">
    <source>
        <dbReference type="Pfam" id="PF00347"/>
    </source>
</evidence>
<dbReference type="RefSeq" id="WP_015398155.1">
    <property type="nucleotide sequence ID" value="NC_020300.1"/>
</dbReference>
<evidence type="ECO:0000256" key="4">
    <source>
        <dbReference type="HAMAP-Rule" id="MF_01365"/>
    </source>
</evidence>
<evidence type="ECO:0000256" key="5">
    <source>
        <dbReference type="RuleBase" id="RU003869"/>
    </source>
</evidence>
<keyword evidence="4 6" id="KW-0694">RNA-binding</keyword>
<keyword evidence="2 4" id="KW-0689">Ribosomal protein</keyword>
<evidence type="ECO:0000256" key="6">
    <source>
        <dbReference type="RuleBase" id="RU003870"/>
    </source>
</evidence>
<dbReference type="NCBIfam" id="TIGR03654">
    <property type="entry name" value="L6_bact"/>
    <property type="match status" value="1"/>
</dbReference>
<dbReference type="Gene3D" id="3.90.930.12">
    <property type="entry name" value="Ribosomal protein L6, alpha-beta domain"/>
    <property type="match status" value="2"/>
</dbReference>
<gene>
    <name evidence="4 8" type="primary">rplF</name>
    <name evidence="8" type="ordered locus">BAnh1_07680</name>
</gene>
<dbReference type="FunFam" id="3.90.930.12:FF:000001">
    <property type="entry name" value="50S ribosomal protein L6"/>
    <property type="match status" value="1"/>
</dbReference>
<reference evidence="8 9" key="1">
    <citation type="journal article" date="2013" name="PLoS Genet.">
        <title>A gene transfer agent and a dynamic repertoire of secretion systems hold the keys to the explosive radiation of the emerging pathogen Bartonella.</title>
        <authorList>
            <person name="Guy L."/>
            <person name="Nystedt B."/>
            <person name="Toft C."/>
            <person name="Zaremba-Niedzwiedzka K."/>
            <person name="Berglund E.C."/>
            <person name="Granberg F."/>
            <person name="Naslund K."/>
            <person name="Eriksson A.S."/>
            <person name="Andersson S.G."/>
        </authorList>
    </citation>
    <scope>NUCLEOTIDE SEQUENCE [LARGE SCALE GENOMIC DNA]</scope>
    <source>
        <strain evidence="8 9">Aust/NH1</strain>
    </source>
</reference>
<dbReference type="GO" id="GO:0002181">
    <property type="term" value="P:cytoplasmic translation"/>
    <property type="evidence" value="ECO:0007669"/>
    <property type="project" value="TreeGrafter"/>
</dbReference>
<dbReference type="Proteomes" id="UP000011729">
    <property type="component" value="Chromosome"/>
</dbReference>
<comment type="function">
    <text evidence="4 6">This protein binds to the 23S rRNA, and is important in its secondary structure. It is located near the subunit interface in the base of the L7/L12 stalk, and near the tRNA binding site of the peptidyltransferase center.</text>
</comment>
<dbReference type="PATRIC" id="fig|1094489.3.peg.937"/>
<feature type="domain" description="Large ribosomal subunit protein uL6 alpha-beta" evidence="7">
    <location>
        <begin position="11"/>
        <end position="82"/>
    </location>
</feature>
<evidence type="ECO:0000256" key="3">
    <source>
        <dbReference type="ARBA" id="ARBA00023274"/>
    </source>
</evidence>
<keyword evidence="3 4" id="KW-0687">Ribonucleoprotein</keyword>
<dbReference type="PROSITE" id="PS00525">
    <property type="entry name" value="RIBOSOMAL_L6_1"/>
    <property type="match status" value="1"/>
</dbReference>
<comment type="similarity">
    <text evidence="1 4 5">Belongs to the universal ribosomal protein uL6 family.</text>
</comment>
<dbReference type="InterPro" id="IPR019906">
    <property type="entry name" value="Ribosomal_uL6_bac-type"/>
</dbReference>
<dbReference type="HAMAP" id="MF_01365_B">
    <property type="entry name" value="Ribosomal_uL6_B"/>
    <property type="match status" value="1"/>
</dbReference>
<evidence type="ECO:0000256" key="2">
    <source>
        <dbReference type="ARBA" id="ARBA00022980"/>
    </source>
</evidence>
<proteinExistence type="inferred from homology"/>
<protein>
    <recommendedName>
        <fullName evidence="4">Large ribosomal subunit protein uL6</fullName>
    </recommendedName>
</protein>
<feature type="domain" description="Large ribosomal subunit protein uL6 alpha-beta" evidence="7">
    <location>
        <begin position="91"/>
        <end position="164"/>
    </location>
</feature>
<dbReference type="eggNOG" id="COG0097">
    <property type="taxonomic scope" value="Bacteria"/>
</dbReference>
<dbReference type="GO" id="GO:0003735">
    <property type="term" value="F:structural constituent of ribosome"/>
    <property type="evidence" value="ECO:0007669"/>
    <property type="project" value="UniProtKB-UniRule"/>
</dbReference>
<evidence type="ECO:0000313" key="9">
    <source>
        <dbReference type="Proteomes" id="UP000011729"/>
    </source>
</evidence>
<dbReference type="Pfam" id="PF00347">
    <property type="entry name" value="Ribosomal_L6"/>
    <property type="match status" value="2"/>
</dbReference>
<dbReference type="PIRSF" id="PIRSF002162">
    <property type="entry name" value="Ribosomal_L6"/>
    <property type="match status" value="1"/>
</dbReference>
<dbReference type="OrthoDB" id="9805007at2"/>
<dbReference type="KEGG" id="baus:BAnh1_07680"/>
<dbReference type="PANTHER" id="PTHR11655:SF14">
    <property type="entry name" value="LARGE RIBOSOMAL SUBUNIT PROTEIN UL6M"/>
    <property type="match status" value="1"/>
</dbReference>
<evidence type="ECO:0000256" key="1">
    <source>
        <dbReference type="ARBA" id="ARBA00009356"/>
    </source>
</evidence>
<dbReference type="HOGENOM" id="CLU_065464_1_2_5"/>
<dbReference type="InterPro" id="IPR000702">
    <property type="entry name" value="Ribosomal_uL6-like"/>
</dbReference>
<sequence length="177" mass="19506">MSRIGKKPIPVPSGVTAVVEGQLVKARGPKGELSYVVNDEVLVELKENVISVAPRDRSKDARSKWGMSRSMIENIFCGVKDGFEKRLEINGVGYRAALQGKNIQLSLGFSHDVVYQVPSGVSITVPKPTEIVVSGINKQQVGQVAAEIREYRRPEPYKGKGVKYADERVVRKEGKKK</sequence>
<dbReference type="InterPro" id="IPR020040">
    <property type="entry name" value="Ribosomal_uL6_a/b-dom"/>
</dbReference>
<dbReference type="InterPro" id="IPR036789">
    <property type="entry name" value="Ribosomal_uL6-like_a/b-dom_sf"/>
</dbReference>
<name>M1NYX5_BARAA</name>
<dbReference type="PANTHER" id="PTHR11655">
    <property type="entry name" value="60S/50S RIBOSOMAL PROTEIN L6/L9"/>
    <property type="match status" value="1"/>
</dbReference>
<comment type="subunit">
    <text evidence="4">Part of the 50S ribosomal subunit.</text>
</comment>
<dbReference type="GO" id="GO:0019843">
    <property type="term" value="F:rRNA binding"/>
    <property type="evidence" value="ECO:0007669"/>
    <property type="project" value="UniProtKB-UniRule"/>
</dbReference>
<dbReference type="AlphaFoldDB" id="M1NYX5"/>
<keyword evidence="4 6" id="KW-0699">rRNA-binding</keyword>
<dbReference type="SUPFAM" id="SSF56053">
    <property type="entry name" value="Ribosomal protein L6"/>
    <property type="match status" value="2"/>
</dbReference>